<reference evidence="1" key="1">
    <citation type="journal article" date="2020" name="Stud. Mycol.">
        <title>101 Dothideomycetes genomes: a test case for predicting lifestyles and emergence of pathogens.</title>
        <authorList>
            <person name="Haridas S."/>
            <person name="Albert R."/>
            <person name="Binder M."/>
            <person name="Bloem J."/>
            <person name="Labutti K."/>
            <person name="Salamov A."/>
            <person name="Andreopoulos B."/>
            <person name="Baker S."/>
            <person name="Barry K."/>
            <person name="Bills G."/>
            <person name="Bluhm B."/>
            <person name="Cannon C."/>
            <person name="Castanera R."/>
            <person name="Culley D."/>
            <person name="Daum C."/>
            <person name="Ezra D."/>
            <person name="Gonzalez J."/>
            <person name="Henrissat B."/>
            <person name="Kuo A."/>
            <person name="Liang C."/>
            <person name="Lipzen A."/>
            <person name="Lutzoni F."/>
            <person name="Magnuson J."/>
            <person name="Mondo S."/>
            <person name="Nolan M."/>
            <person name="Ohm R."/>
            <person name="Pangilinan J."/>
            <person name="Park H.-J."/>
            <person name="Ramirez L."/>
            <person name="Alfaro M."/>
            <person name="Sun H."/>
            <person name="Tritt A."/>
            <person name="Yoshinaga Y."/>
            <person name="Zwiers L.-H."/>
            <person name="Turgeon B."/>
            <person name="Goodwin S."/>
            <person name="Spatafora J."/>
            <person name="Crous P."/>
            <person name="Grigoriev I."/>
        </authorList>
    </citation>
    <scope>NUCLEOTIDE SEQUENCE</scope>
    <source>
        <strain evidence="1">CBS 125425</strain>
    </source>
</reference>
<comment type="caution">
    <text evidence="1">The sequence shown here is derived from an EMBL/GenBank/DDBJ whole genome shotgun (WGS) entry which is preliminary data.</text>
</comment>
<keyword evidence="2" id="KW-1185">Reference proteome</keyword>
<dbReference type="EMBL" id="ML996215">
    <property type="protein sequence ID" value="KAF2730550.1"/>
    <property type="molecule type" value="Genomic_DNA"/>
</dbReference>
<dbReference type="Proteomes" id="UP000799444">
    <property type="component" value="Unassembled WGS sequence"/>
</dbReference>
<sequence>MMITYTCPQFDHIGSPKSPRSSLLHTVLEVESPSQTRQLLPNYNNRLMINELRTPSLLDMRLYSHLFARRECGGLLHQQVSFGLGKQHHSEGVSRERILISTNPRHCPATSAMHTLISPSFQNLKYHLNSSRAPRTTKSPPPSSVHFAASLHPLFPAATPTPSLTHASHQHACHSRSSPVIATFLRPLPFTPSLAPALLRT</sequence>
<name>A0A9P4QQB9_9PLEO</name>
<dbReference type="AlphaFoldDB" id="A0A9P4QQB9"/>
<proteinExistence type="predicted"/>
<accession>A0A9P4QQB9</accession>
<evidence type="ECO:0000313" key="1">
    <source>
        <dbReference type="EMBL" id="KAF2730550.1"/>
    </source>
</evidence>
<protein>
    <submittedName>
        <fullName evidence="1">Uncharacterized protein</fullName>
    </submittedName>
</protein>
<gene>
    <name evidence="1" type="ORF">EJ04DRAFT_515202</name>
</gene>
<evidence type="ECO:0000313" key="2">
    <source>
        <dbReference type="Proteomes" id="UP000799444"/>
    </source>
</evidence>
<organism evidence="1 2">
    <name type="scientific">Polyplosphaeria fusca</name>
    <dbReference type="NCBI Taxonomy" id="682080"/>
    <lineage>
        <taxon>Eukaryota</taxon>
        <taxon>Fungi</taxon>
        <taxon>Dikarya</taxon>
        <taxon>Ascomycota</taxon>
        <taxon>Pezizomycotina</taxon>
        <taxon>Dothideomycetes</taxon>
        <taxon>Pleosporomycetidae</taxon>
        <taxon>Pleosporales</taxon>
        <taxon>Tetraplosphaeriaceae</taxon>
        <taxon>Polyplosphaeria</taxon>
    </lineage>
</organism>